<dbReference type="Proteomes" id="UP001595979">
    <property type="component" value="Unassembled WGS sequence"/>
</dbReference>
<name>A0ABW1DNU2_9DEIO</name>
<feature type="chain" id="PRO_5047501025" evidence="1">
    <location>
        <begin position="29"/>
        <end position="469"/>
    </location>
</feature>
<keyword evidence="1" id="KW-0732">Signal</keyword>
<dbReference type="Pfam" id="PF14356">
    <property type="entry name" value="DUF4403"/>
    <property type="match status" value="1"/>
</dbReference>
<evidence type="ECO:0000256" key="1">
    <source>
        <dbReference type="SAM" id="SignalP"/>
    </source>
</evidence>
<reference evidence="3" key="1">
    <citation type="journal article" date="2019" name="Int. J. Syst. Evol. Microbiol.">
        <title>The Global Catalogue of Microorganisms (GCM) 10K type strain sequencing project: providing services to taxonomists for standard genome sequencing and annotation.</title>
        <authorList>
            <consortium name="The Broad Institute Genomics Platform"/>
            <consortium name="The Broad Institute Genome Sequencing Center for Infectious Disease"/>
            <person name="Wu L."/>
            <person name="Ma J."/>
        </authorList>
    </citation>
    <scope>NUCLEOTIDE SEQUENCE [LARGE SCALE GENOMIC DNA]</scope>
    <source>
        <strain evidence="3">CGMCC 1.15053</strain>
    </source>
</reference>
<evidence type="ECO:0000313" key="3">
    <source>
        <dbReference type="Proteomes" id="UP001595979"/>
    </source>
</evidence>
<accession>A0ABW1DNU2</accession>
<feature type="signal peptide" evidence="1">
    <location>
        <begin position="1"/>
        <end position="28"/>
    </location>
</feature>
<organism evidence="2 3">
    <name type="scientific">Deinococcus petrolearius</name>
    <dbReference type="NCBI Taxonomy" id="1751295"/>
    <lineage>
        <taxon>Bacteria</taxon>
        <taxon>Thermotogati</taxon>
        <taxon>Deinococcota</taxon>
        <taxon>Deinococci</taxon>
        <taxon>Deinococcales</taxon>
        <taxon>Deinococcaceae</taxon>
        <taxon>Deinococcus</taxon>
    </lineage>
</organism>
<gene>
    <name evidence="2" type="ORF">ACFPQ6_14420</name>
</gene>
<comment type="caution">
    <text evidence="2">The sequence shown here is derived from an EMBL/GenBank/DDBJ whole genome shotgun (WGS) entry which is preliminary data.</text>
</comment>
<evidence type="ECO:0000313" key="2">
    <source>
        <dbReference type="EMBL" id="MFC5849504.1"/>
    </source>
</evidence>
<protein>
    <submittedName>
        <fullName evidence="2">DUF4403 family protein</fullName>
    </submittedName>
</protein>
<proteinExistence type="predicted"/>
<keyword evidence="3" id="KW-1185">Reference proteome</keyword>
<dbReference type="RefSeq" id="WP_380050708.1">
    <property type="nucleotide sequence ID" value="NZ_JBHSOH010000022.1"/>
</dbReference>
<sequence length="469" mass="48262">MRSLHVPPLLAALAVILSAALSTGPVSAAAPTVPAASRVVLPVSVPLAGVQAAAEARVPAEFARLDQTRSFLGGAFQVRLSGAVTRTGPLTIVPDGDALVVRVPLRAEFQAAPVGVGAALGRTFGGAATVSLRLMPYVTPEWEAGVRASADAVWTDPLSVELAPGIKISVQSLVGGQVRAALDGVTAGIERSVREGLELRRRAGTLWARVQRPWALPLPEPGYALVSPQTLAVTPFRLGAGQIGVTVGAGFGLKAGLGRAPEVAARPLPPLTTAPTLTPGLSLAVPLALPYAELSALATRSAAARSYTLPVPTGPVLRVLDVRLTPAGSRVRAAVRAEVRGPLGLRLEVTTDVTGTPVLDPATQVVILRGVSVQTRREGLSGRAVAWLADARAQAYLSRAARFDLTPALERARSSLAARLPFSPVPGLRLEGTVGPLRVTSLNVTPQALVVQAAVTGTLRAEVQAGALK</sequence>
<dbReference type="InterPro" id="IPR025515">
    <property type="entry name" value="DUF4403"/>
</dbReference>
<dbReference type="EMBL" id="JBHSOH010000022">
    <property type="protein sequence ID" value="MFC5849504.1"/>
    <property type="molecule type" value="Genomic_DNA"/>
</dbReference>